<sequence length="1406" mass="161319">MPSNWFLEFKTKIKRINLFKDIDKTNEEDIKNQKISTIIFLILFIISIVALFLYSSLTSITKTVVVEQPSLSDYQQLEEKYSNTLLCPCTSVSNQYNKFISSFTPTFNQICSSDFVSDEWLNYVNYRLFFETQYHFYWDFRHTAYGFFAMLRTLCALAKQTINDQLISFYSTVLLTDNAISQDIFLANINATRDQFIATSANDFIITLDSVILMASANVNVNNRLGTFWRFSMLFAPYNQVFLTWASEPYPNNGDCSHQTTLYCITTTGIYLRKLPNETSSNLTWAHYRAELQFEVPGVLVDSLILYAVLQSNLSCLYNESCLSKLNTYLNDSLSPFNATPLAVPSSAASLPTINDLAKKLIVDSWQLNSSYQHYFNACNPLTCTYTYTHQFDILFIITTVISFIGGIVTLLMIVILPTVKFLRKKVKTFNRLLSSSSSSSLSSEVVPYETNIERQAVGVTTEQQTSLFVKIKMFLLNLNFFSNPDKNSEWYLHSQRLSTRFFIISIITAFLILILYASTYSVTKTITINQPSIDVYSTLQGKYSQTLTCPCSSTTNEQSQFISFQPTLHPVCHSDFITHNWTNFLTTKDGIILHPNDFRYVIQQFFPVVSLFCELSLKTINNEIIIFNSTKYITKSVQEIDLFNSQTQQLISNMKQTTANSFQLSISMLRQSVWGNALFSTLGYAYVPDPTINYDNNSTINPNNLNVIFYPNYYQPSNATSCSCKIQPATCNVLSDISYWNYTVPSSPIHNLFTVPGYYTGCYASESIFRSNFECFFDQTCLQTIYNLTYSISAYPFNAIAMQSNSSRYDVTTSVQDIIDNLMIEEWNNETSFQFYYKQCNPYLCSYSYDIKGDISYVFAITFGLIGGLTTILKTIIPSIVLMIRRWRQKRKIGTDQSIINQGIPTRTIGQKLKISTLTFNLFKNRNKRSEEQLQQQRFSTRFFLIITLMTLLILVFYVSFENVTYTIIKNNPSIIEFNKLYQEYPNTLQCPCQTYSITYEQFISFQRHLHSICSSTFADETSQWLIIDYPQTMPKNIYGQPEYSTRKDDFRQIGSPFFQLLNSFCNLSSKAINTELTKFYSNRFITLNLITFEQFQTQTNQLINQFLQNTARSFINSLFFVENMTAANMLFSAFQSDSLYSAASPLYEYNDLSFVDYQYDYDRTDQLYNSNETGINCDCQSTPWCIQQAIVYDLDTTTQLFSPPGIFVGCYLVEAVLQSDLRCFFDIDCLQQLINSLSLVNISASDIILNSIASRYQEKSSLLEIVSNLMVEEWNNQTSYDNYFNICQPSVCTATYIGYGNIVYIITTIIGLIGGLTKVYRFIVPIFLRIIVRVIIPFIRKKRGMNNNGEILGNGCLGDDAKTYMLATISPSSIVIDETINTLRYARLVATITNVPQIKTPHLI</sequence>
<keyword evidence="2" id="KW-0067">ATP-binding</keyword>
<evidence type="ECO:0000256" key="3">
    <source>
        <dbReference type="SAM" id="Phobius"/>
    </source>
</evidence>
<feature type="transmembrane region" description="Helical" evidence="3">
    <location>
        <begin position="394"/>
        <end position="417"/>
    </location>
</feature>
<feature type="transmembrane region" description="Helical" evidence="3">
    <location>
        <begin position="1298"/>
        <end position="1317"/>
    </location>
</feature>
<reference evidence="4" key="1">
    <citation type="submission" date="2021-02" db="EMBL/GenBank/DDBJ databases">
        <authorList>
            <person name="Nowell W R."/>
        </authorList>
    </citation>
    <scope>NUCLEOTIDE SEQUENCE</scope>
</reference>
<feature type="transmembrane region" description="Helical" evidence="3">
    <location>
        <begin position="502"/>
        <end position="523"/>
    </location>
</feature>
<comment type="caution">
    <text evidence="4">The sequence shown here is derived from an EMBL/GenBank/DDBJ whole genome shotgun (WGS) entry which is preliminary data.</text>
</comment>
<keyword evidence="5" id="KW-1185">Reference proteome</keyword>
<keyword evidence="3" id="KW-0472">Membrane</keyword>
<dbReference type="InterPro" id="IPR027417">
    <property type="entry name" value="P-loop_NTPase"/>
</dbReference>
<dbReference type="InterPro" id="IPR036961">
    <property type="entry name" value="Kinesin_motor_dom_sf"/>
</dbReference>
<organism evidence="4 5">
    <name type="scientific">Adineta steineri</name>
    <dbReference type="NCBI Taxonomy" id="433720"/>
    <lineage>
        <taxon>Eukaryota</taxon>
        <taxon>Metazoa</taxon>
        <taxon>Spiralia</taxon>
        <taxon>Gnathifera</taxon>
        <taxon>Rotifera</taxon>
        <taxon>Eurotatoria</taxon>
        <taxon>Bdelloidea</taxon>
        <taxon>Adinetida</taxon>
        <taxon>Adinetidae</taxon>
        <taxon>Adineta</taxon>
    </lineage>
</organism>
<feature type="transmembrane region" description="Helical" evidence="3">
    <location>
        <begin position="1324"/>
        <end position="1341"/>
    </location>
</feature>
<accession>A0A814F9M3</accession>
<proteinExistence type="predicted"/>
<evidence type="ECO:0000313" key="4">
    <source>
        <dbReference type="EMBL" id="CAF0977720.1"/>
    </source>
</evidence>
<keyword evidence="3" id="KW-0812">Transmembrane</keyword>
<dbReference type="Gene3D" id="3.40.850.10">
    <property type="entry name" value="Kinesin motor domain"/>
    <property type="match status" value="1"/>
</dbReference>
<evidence type="ECO:0000313" key="5">
    <source>
        <dbReference type="Proteomes" id="UP000663832"/>
    </source>
</evidence>
<feature type="transmembrane region" description="Helical" evidence="3">
    <location>
        <begin position="858"/>
        <end position="885"/>
    </location>
</feature>
<name>A0A814F9M3_9BILA</name>
<dbReference type="OrthoDB" id="10005645at2759"/>
<dbReference type="EMBL" id="CAJNOM010000070">
    <property type="protein sequence ID" value="CAF0977720.1"/>
    <property type="molecule type" value="Genomic_DNA"/>
</dbReference>
<protein>
    <submittedName>
        <fullName evidence="4">Uncharacterized protein</fullName>
    </submittedName>
</protein>
<dbReference type="Proteomes" id="UP000663832">
    <property type="component" value="Unassembled WGS sequence"/>
</dbReference>
<feature type="transmembrane region" description="Helical" evidence="3">
    <location>
        <begin position="944"/>
        <end position="962"/>
    </location>
</feature>
<evidence type="ECO:0000256" key="2">
    <source>
        <dbReference type="ARBA" id="ARBA00022840"/>
    </source>
</evidence>
<dbReference type="SUPFAM" id="SSF52540">
    <property type="entry name" value="P-loop containing nucleoside triphosphate hydrolases"/>
    <property type="match status" value="1"/>
</dbReference>
<dbReference type="GO" id="GO:0005524">
    <property type="term" value="F:ATP binding"/>
    <property type="evidence" value="ECO:0007669"/>
    <property type="project" value="UniProtKB-KW"/>
</dbReference>
<feature type="transmembrane region" description="Helical" evidence="3">
    <location>
        <begin position="38"/>
        <end position="57"/>
    </location>
</feature>
<keyword evidence="1" id="KW-0547">Nucleotide-binding</keyword>
<evidence type="ECO:0000256" key="1">
    <source>
        <dbReference type="ARBA" id="ARBA00022741"/>
    </source>
</evidence>
<gene>
    <name evidence="4" type="ORF">QVE165_LOCUS13689</name>
</gene>
<keyword evidence="3" id="KW-1133">Transmembrane helix</keyword>